<evidence type="ECO:0000256" key="3">
    <source>
        <dbReference type="ARBA" id="ARBA00022989"/>
    </source>
</evidence>
<feature type="transmembrane region" description="Helical" evidence="7">
    <location>
        <begin position="47"/>
        <end position="66"/>
    </location>
</feature>
<evidence type="ECO:0000256" key="2">
    <source>
        <dbReference type="ARBA" id="ARBA00022692"/>
    </source>
</evidence>
<organism evidence="9 10">
    <name type="scientific">Phialemonium thermophilum</name>
    <dbReference type="NCBI Taxonomy" id="223376"/>
    <lineage>
        <taxon>Eukaryota</taxon>
        <taxon>Fungi</taxon>
        <taxon>Dikarya</taxon>
        <taxon>Ascomycota</taxon>
        <taxon>Pezizomycotina</taxon>
        <taxon>Sordariomycetes</taxon>
        <taxon>Sordariomycetidae</taxon>
        <taxon>Cephalothecales</taxon>
        <taxon>Cephalothecaceae</taxon>
        <taxon>Phialemonium</taxon>
    </lineage>
</organism>
<dbReference type="Pfam" id="PF20684">
    <property type="entry name" value="Fung_rhodopsin"/>
    <property type="match status" value="1"/>
</dbReference>
<feature type="transmembrane region" description="Helical" evidence="7">
    <location>
        <begin position="12"/>
        <end position="35"/>
    </location>
</feature>
<dbReference type="Proteomes" id="UP001586593">
    <property type="component" value="Unassembled WGS sequence"/>
</dbReference>
<keyword evidence="4 7" id="KW-0472">Membrane</keyword>
<evidence type="ECO:0000256" key="5">
    <source>
        <dbReference type="ARBA" id="ARBA00038359"/>
    </source>
</evidence>
<dbReference type="PANTHER" id="PTHR33048:SF146">
    <property type="entry name" value="INTEGRAL MEMBRANE PROTEIN"/>
    <property type="match status" value="1"/>
</dbReference>
<feature type="transmembrane region" description="Helical" evidence="7">
    <location>
        <begin position="86"/>
        <end position="107"/>
    </location>
</feature>
<evidence type="ECO:0000313" key="9">
    <source>
        <dbReference type="EMBL" id="KAL1877601.1"/>
    </source>
</evidence>
<name>A0ABR3XPG3_9PEZI</name>
<keyword evidence="10" id="KW-1185">Reference proteome</keyword>
<accession>A0ABR3XPG3</accession>
<keyword evidence="3 7" id="KW-1133">Transmembrane helix</keyword>
<keyword evidence="2 7" id="KW-0812">Transmembrane</keyword>
<evidence type="ECO:0000313" key="10">
    <source>
        <dbReference type="Proteomes" id="UP001586593"/>
    </source>
</evidence>
<comment type="subcellular location">
    <subcellularLocation>
        <location evidence="1">Membrane</location>
        <topology evidence="1">Multi-pass membrane protein</topology>
    </subcellularLocation>
</comment>
<feature type="domain" description="Rhodopsin" evidence="8">
    <location>
        <begin position="31"/>
        <end position="269"/>
    </location>
</feature>
<evidence type="ECO:0000256" key="4">
    <source>
        <dbReference type="ARBA" id="ARBA00023136"/>
    </source>
</evidence>
<evidence type="ECO:0000256" key="7">
    <source>
        <dbReference type="SAM" id="Phobius"/>
    </source>
</evidence>
<comment type="caution">
    <text evidence="9">The sequence shown here is derived from an EMBL/GenBank/DDBJ whole genome shotgun (WGS) entry which is preliminary data.</text>
</comment>
<dbReference type="InterPro" id="IPR052337">
    <property type="entry name" value="SAT4-like"/>
</dbReference>
<dbReference type="PANTHER" id="PTHR33048">
    <property type="entry name" value="PTH11-LIKE INTEGRAL MEMBRANE PROTEIN (AFU_ORTHOLOGUE AFUA_5G11245)"/>
    <property type="match status" value="1"/>
</dbReference>
<gene>
    <name evidence="9" type="ORF">VTK73DRAFT_8510</name>
</gene>
<sequence length="466" mass="50510">MATATPDLSRGPVLLSFSIGTASFAFSTTIVRFCVRTRISNSTGPDDYAIAVATTVAMIGTIFSVLESSMPDPARALEFDVLGQPWFMMGSTLAKISICLFFIRLLGSSRHWRIFLGAMIFFMAVVNLTFSLTVNLQCRPLEKFWNPDTEGECWDPSVQLDFGYFQGGAFEMAVLYLVQSQPHVSGSLSAVPDPLLLPRRDLFNTLWFLLTLGNSVGVLATARTYETSQTGGLSVYTYDTFVASLLGILEQNAGIVAANMLPMGPLFSRRARRAAGIRAKTPSTGTGNSSRSLTGNFSRVSSRAASSRHSRRSDHSRSTSSHSRASRHSKAVSSRSSDLDSKRNSTLVIEGPRRVSFDTSAINVLAGGAAGVAAMTAGSGAVTMNNTRERLIEDYELEGRSVRYSTDSFGTDVDPADWPNGIIKTVSVEVVEEENPDIPEGVAVSRLSEVTIEQDWETMLRTGPDN</sequence>
<dbReference type="EMBL" id="JAZHXJ010000062">
    <property type="protein sequence ID" value="KAL1877601.1"/>
    <property type="molecule type" value="Genomic_DNA"/>
</dbReference>
<feature type="transmembrane region" description="Helical" evidence="7">
    <location>
        <begin position="114"/>
        <end position="134"/>
    </location>
</feature>
<evidence type="ECO:0000256" key="1">
    <source>
        <dbReference type="ARBA" id="ARBA00004141"/>
    </source>
</evidence>
<protein>
    <recommendedName>
        <fullName evidence="8">Rhodopsin domain-containing protein</fullName>
    </recommendedName>
</protein>
<evidence type="ECO:0000259" key="8">
    <source>
        <dbReference type="Pfam" id="PF20684"/>
    </source>
</evidence>
<reference evidence="9 10" key="1">
    <citation type="journal article" date="2024" name="Commun. Biol.">
        <title>Comparative genomic analysis of thermophilic fungi reveals convergent evolutionary adaptations and gene losses.</title>
        <authorList>
            <person name="Steindorff A.S."/>
            <person name="Aguilar-Pontes M.V."/>
            <person name="Robinson A.J."/>
            <person name="Andreopoulos B."/>
            <person name="LaButti K."/>
            <person name="Kuo A."/>
            <person name="Mondo S."/>
            <person name="Riley R."/>
            <person name="Otillar R."/>
            <person name="Haridas S."/>
            <person name="Lipzen A."/>
            <person name="Grimwood J."/>
            <person name="Schmutz J."/>
            <person name="Clum A."/>
            <person name="Reid I.D."/>
            <person name="Moisan M.C."/>
            <person name="Butler G."/>
            <person name="Nguyen T.T.M."/>
            <person name="Dewar K."/>
            <person name="Conant G."/>
            <person name="Drula E."/>
            <person name="Henrissat B."/>
            <person name="Hansel C."/>
            <person name="Singer S."/>
            <person name="Hutchinson M.I."/>
            <person name="de Vries R.P."/>
            <person name="Natvig D.O."/>
            <person name="Powell A.J."/>
            <person name="Tsang A."/>
            <person name="Grigoriev I.V."/>
        </authorList>
    </citation>
    <scope>NUCLEOTIDE SEQUENCE [LARGE SCALE GENOMIC DNA]</scope>
    <source>
        <strain evidence="9 10">ATCC 24622</strain>
    </source>
</reference>
<proteinExistence type="inferred from homology"/>
<feature type="region of interest" description="Disordered" evidence="6">
    <location>
        <begin position="277"/>
        <end position="345"/>
    </location>
</feature>
<comment type="similarity">
    <text evidence="5">Belongs to the SAT4 family.</text>
</comment>
<dbReference type="InterPro" id="IPR049326">
    <property type="entry name" value="Rhodopsin_dom_fungi"/>
</dbReference>
<feature type="compositionally biased region" description="Polar residues" evidence="6">
    <location>
        <begin position="281"/>
        <end position="297"/>
    </location>
</feature>
<evidence type="ECO:0000256" key="6">
    <source>
        <dbReference type="SAM" id="MobiDB-lite"/>
    </source>
</evidence>